<proteinExistence type="predicted"/>
<sequence>MASSTLEESVRPAEPRDLRQIADIYAYYVTESVATFELEPPGVDEWRERYAAVTGAGLPFLVAEDEGRVAGYAYCSPWKTRPAYRHTVEDSIYLAQWARGRGLSGVLLDALLDRATAAGIREMIAVIADSGDPASAALHRKRGFTEAGRLRRVGCKHGRRLDTMLLQRSLMDD</sequence>
<protein>
    <submittedName>
        <fullName evidence="2">GNAT family N-acetyltransferase</fullName>
        <ecNumber evidence="2">2.3.-.-</ecNumber>
    </submittedName>
</protein>
<organism evidence="2 3">
    <name type="scientific">Prauserella oleivorans</name>
    <dbReference type="NCBI Taxonomy" id="1478153"/>
    <lineage>
        <taxon>Bacteria</taxon>
        <taxon>Bacillati</taxon>
        <taxon>Actinomycetota</taxon>
        <taxon>Actinomycetes</taxon>
        <taxon>Pseudonocardiales</taxon>
        <taxon>Pseudonocardiaceae</taxon>
        <taxon>Prauserella</taxon>
    </lineage>
</organism>
<dbReference type="SUPFAM" id="SSF55729">
    <property type="entry name" value="Acyl-CoA N-acyltransferases (Nat)"/>
    <property type="match status" value="1"/>
</dbReference>
<name>A0ABW5WJU1_9PSEU</name>
<keyword evidence="2" id="KW-0012">Acyltransferase</keyword>
<accession>A0ABW5WJU1</accession>
<evidence type="ECO:0000313" key="3">
    <source>
        <dbReference type="Proteomes" id="UP001597478"/>
    </source>
</evidence>
<dbReference type="Pfam" id="PF00583">
    <property type="entry name" value="Acetyltransf_1"/>
    <property type="match status" value="1"/>
</dbReference>
<dbReference type="PANTHER" id="PTHR43072">
    <property type="entry name" value="N-ACETYLTRANSFERASE"/>
    <property type="match status" value="1"/>
</dbReference>
<gene>
    <name evidence="2" type="ORF">ACFS2C_25040</name>
</gene>
<feature type="domain" description="N-acetyltransferase" evidence="1">
    <location>
        <begin position="8"/>
        <end position="162"/>
    </location>
</feature>
<dbReference type="EC" id="2.3.-.-" evidence="2"/>
<evidence type="ECO:0000313" key="2">
    <source>
        <dbReference type="EMBL" id="MFD2802660.1"/>
    </source>
</evidence>
<dbReference type="InterPro" id="IPR016181">
    <property type="entry name" value="Acyl_CoA_acyltransferase"/>
</dbReference>
<dbReference type="GO" id="GO:0016746">
    <property type="term" value="F:acyltransferase activity"/>
    <property type="evidence" value="ECO:0007669"/>
    <property type="project" value="UniProtKB-KW"/>
</dbReference>
<dbReference type="Gene3D" id="3.40.630.30">
    <property type="match status" value="1"/>
</dbReference>
<dbReference type="CDD" id="cd04301">
    <property type="entry name" value="NAT_SF"/>
    <property type="match status" value="1"/>
</dbReference>
<dbReference type="RefSeq" id="WP_377478170.1">
    <property type="nucleotide sequence ID" value="NZ_JBHUNT010000001.1"/>
</dbReference>
<reference evidence="3" key="1">
    <citation type="journal article" date="2019" name="Int. J. Syst. Evol. Microbiol.">
        <title>The Global Catalogue of Microorganisms (GCM) 10K type strain sequencing project: providing services to taxonomists for standard genome sequencing and annotation.</title>
        <authorList>
            <consortium name="The Broad Institute Genomics Platform"/>
            <consortium name="The Broad Institute Genome Sequencing Center for Infectious Disease"/>
            <person name="Wu L."/>
            <person name="Ma J."/>
        </authorList>
    </citation>
    <scope>NUCLEOTIDE SEQUENCE [LARGE SCALE GENOMIC DNA]</scope>
    <source>
        <strain evidence="3">IBRC-M 10906</strain>
    </source>
</reference>
<comment type="caution">
    <text evidence="2">The sequence shown here is derived from an EMBL/GenBank/DDBJ whole genome shotgun (WGS) entry which is preliminary data.</text>
</comment>
<evidence type="ECO:0000259" key="1">
    <source>
        <dbReference type="PROSITE" id="PS51186"/>
    </source>
</evidence>
<dbReference type="PROSITE" id="PS51186">
    <property type="entry name" value="GNAT"/>
    <property type="match status" value="1"/>
</dbReference>
<keyword evidence="3" id="KW-1185">Reference proteome</keyword>
<dbReference type="PANTHER" id="PTHR43072:SF8">
    <property type="entry name" value="ACYLTRANSFERASE FABY-RELATED"/>
    <property type="match status" value="1"/>
</dbReference>
<dbReference type="Proteomes" id="UP001597478">
    <property type="component" value="Unassembled WGS sequence"/>
</dbReference>
<dbReference type="InterPro" id="IPR000182">
    <property type="entry name" value="GNAT_dom"/>
</dbReference>
<dbReference type="EMBL" id="JBHUOF010000049">
    <property type="protein sequence ID" value="MFD2802660.1"/>
    <property type="molecule type" value="Genomic_DNA"/>
</dbReference>
<keyword evidence="2" id="KW-0808">Transferase</keyword>